<sequence length="111" mass="12416">MTLRHTDYIAPHLGSVTFSDNDYARILAEFPDITTPQFTTANPKYGVKHHIPTTGSPLHARARRLPPDKLQLQDGRNGHRVDYVDLAAAQKDDNEIHAYRTAISGLVLKDV</sequence>
<reference evidence="1" key="1">
    <citation type="submission" date="2023-10" db="EMBL/GenBank/DDBJ databases">
        <title>Genome assemblies of two species of porcelain crab, Petrolisthes cinctipes and Petrolisthes manimaculis (Anomura: Porcellanidae).</title>
        <authorList>
            <person name="Angst P."/>
        </authorList>
    </citation>
    <scope>NUCLEOTIDE SEQUENCE</scope>
    <source>
        <strain evidence="1">PB745_01</strain>
        <tissue evidence="1">Gill</tissue>
    </source>
</reference>
<proteinExistence type="predicted"/>
<accession>A0AAE1GFQ2</accession>
<comment type="caution">
    <text evidence="1">The sequence shown here is derived from an EMBL/GenBank/DDBJ whole genome shotgun (WGS) entry which is preliminary data.</text>
</comment>
<gene>
    <name evidence="1" type="ORF">Pcinc_005109</name>
</gene>
<keyword evidence="2" id="KW-1185">Reference proteome</keyword>
<name>A0AAE1GFQ2_PETCI</name>
<dbReference type="AlphaFoldDB" id="A0AAE1GFQ2"/>
<dbReference type="Proteomes" id="UP001286313">
    <property type="component" value="Unassembled WGS sequence"/>
</dbReference>
<evidence type="ECO:0000313" key="2">
    <source>
        <dbReference type="Proteomes" id="UP001286313"/>
    </source>
</evidence>
<organism evidence="1 2">
    <name type="scientific">Petrolisthes cinctipes</name>
    <name type="common">Flat porcelain crab</name>
    <dbReference type="NCBI Taxonomy" id="88211"/>
    <lineage>
        <taxon>Eukaryota</taxon>
        <taxon>Metazoa</taxon>
        <taxon>Ecdysozoa</taxon>
        <taxon>Arthropoda</taxon>
        <taxon>Crustacea</taxon>
        <taxon>Multicrustacea</taxon>
        <taxon>Malacostraca</taxon>
        <taxon>Eumalacostraca</taxon>
        <taxon>Eucarida</taxon>
        <taxon>Decapoda</taxon>
        <taxon>Pleocyemata</taxon>
        <taxon>Anomura</taxon>
        <taxon>Galatheoidea</taxon>
        <taxon>Porcellanidae</taxon>
        <taxon>Petrolisthes</taxon>
    </lineage>
</organism>
<protein>
    <submittedName>
        <fullName evidence="1">Uncharacterized protein</fullName>
    </submittedName>
</protein>
<evidence type="ECO:0000313" key="1">
    <source>
        <dbReference type="EMBL" id="KAK3890942.1"/>
    </source>
</evidence>
<dbReference type="EMBL" id="JAWQEG010000380">
    <property type="protein sequence ID" value="KAK3890942.1"/>
    <property type="molecule type" value="Genomic_DNA"/>
</dbReference>